<accession>A0A5C3DQ41</accession>
<gene>
    <name evidence="2" type="ORF">UTRI_10031</name>
</gene>
<feature type="compositionally biased region" description="Polar residues" evidence="1">
    <location>
        <begin position="544"/>
        <end position="557"/>
    </location>
</feature>
<dbReference type="Proteomes" id="UP000324022">
    <property type="component" value="Unassembled WGS sequence"/>
</dbReference>
<evidence type="ECO:0000256" key="1">
    <source>
        <dbReference type="SAM" id="MobiDB-lite"/>
    </source>
</evidence>
<feature type="region of interest" description="Disordered" evidence="1">
    <location>
        <begin position="365"/>
        <end position="428"/>
    </location>
</feature>
<feature type="compositionally biased region" description="Basic and acidic residues" evidence="1">
    <location>
        <begin position="303"/>
        <end position="320"/>
    </location>
</feature>
<name>A0A5C3DQ41_9BASI</name>
<proteinExistence type="predicted"/>
<feature type="compositionally biased region" description="Gly residues" evidence="1">
    <location>
        <begin position="403"/>
        <end position="425"/>
    </location>
</feature>
<feature type="compositionally biased region" description="Low complexity" evidence="1">
    <location>
        <begin position="373"/>
        <end position="385"/>
    </location>
</feature>
<feature type="region of interest" description="Disordered" evidence="1">
    <location>
        <begin position="303"/>
        <end position="328"/>
    </location>
</feature>
<evidence type="ECO:0000313" key="2">
    <source>
        <dbReference type="EMBL" id="SPO20358.1"/>
    </source>
</evidence>
<feature type="region of interest" description="Disordered" evidence="1">
    <location>
        <begin position="110"/>
        <end position="130"/>
    </location>
</feature>
<feature type="region of interest" description="Disordered" evidence="1">
    <location>
        <begin position="178"/>
        <end position="204"/>
    </location>
</feature>
<feature type="region of interest" description="Disordered" evidence="1">
    <location>
        <begin position="515"/>
        <end position="602"/>
    </location>
</feature>
<keyword evidence="3" id="KW-1185">Reference proteome</keyword>
<feature type="compositionally biased region" description="Polar residues" evidence="1">
    <location>
        <begin position="515"/>
        <end position="526"/>
    </location>
</feature>
<feature type="compositionally biased region" description="Basic residues" evidence="1">
    <location>
        <begin position="1"/>
        <end position="14"/>
    </location>
</feature>
<sequence length="602" mass="65635">MPPKRVRKSTRRGRGANDNQQAISRAPQQPRANIEPPNDPPDSSPLSSVEANSPVACTSESMVVVEQDFQEATAFFESLPEIASRAPPFAAVDSGAQPLAENIGAQPLAENSQNNTADRPTGVSNSQVHQQLRRLQEQVSTLETKLAESQADRHTIVQTLHWQDALLKRISPASTLAANANKPSLPPLHPQRKGGGGIKPNKELQGPFRRELQKQMGLGQKDPLPPFESSPLALYGAPVLRIDWSKSATAYTGLVTDIISDLARQDPSFQKQIEDLRQDGDEGHPDTAVQVCLASLQQMMKDWRTQQRDASDPDRKLARDARRRRINRVKKKCDKRTAVLTRDEALWRQYHRTNFAIPEAASAEVTDAEAADAADNGTTNPTSNETETEPNESSQELTNRLAGHGGGASGVGDVSGGSGVGGGASRTGAMRKTIPCWRSLELHEALEETDKRREAMALAQVLPSSQVRQRLGSSPVSYPPLESQVEPLPSSIERWMVSLEFSRLFPSAVQEVSRNTILPGPSSSTIHDAEQWGQHPPYPVHRVLSQSEDSNLFLGTQDSNAGASEADADEADDLVVHSGRGEEHFTEAGPSSHPPRGRRRRP</sequence>
<evidence type="ECO:0000313" key="3">
    <source>
        <dbReference type="Proteomes" id="UP000324022"/>
    </source>
</evidence>
<dbReference type="EMBL" id="OOIN01000001">
    <property type="protein sequence ID" value="SPO20358.1"/>
    <property type="molecule type" value="Genomic_DNA"/>
</dbReference>
<organism evidence="2 3">
    <name type="scientific">Ustilago trichophora</name>
    <dbReference type="NCBI Taxonomy" id="86804"/>
    <lineage>
        <taxon>Eukaryota</taxon>
        <taxon>Fungi</taxon>
        <taxon>Dikarya</taxon>
        <taxon>Basidiomycota</taxon>
        <taxon>Ustilaginomycotina</taxon>
        <taxon>Ustilaginomycetes</taxon>
        <taxon>Ustilaginales</taxon>
        <taxon>Ustilaginaceae</taxon>
        <taxon>Ustilago</taxon>
    </lineage>
</organism>
<dbReference type="AlphaFoldDB" id="A0A5C3DQ41"/>
<protein>
    <submittedName>
        <fullName evidence="2">Uncharacterized protein</fullName>
    </submittedName>
</protein>
<feature type="compositionally biased region" description="Polar residues" evidence="1">
    <location>
        <begin position="17"/>
        <end position="31"/>
    </location>
</feature>
<feature type="region of interest" description="Disordered" evidence="1">
    <location>
        <begin position="1"/>
        <end position="55"/>
    </location>
</feature>
<reference evidence="2 3" key="1">
    <citation type="submission" date="2018-03" db="EMBL/GenBank/DDBJ databases">
        <authorList>
            <person name="Guldener U."/>
        </authorList>
    </citation>
    <scope>NUCLEOTIDE SEQUENCE [LARGE SCALE GENOMIC DNA]</scope>
    <source>
        <strain evidence="2 3">NBRC100155</strain>
    </source>
</reference>